<accession>A0A139HJJ1</accession>
<reference evidence="1 2" key="1">
    <citation type="submission" date="2015-07" db="EMBL/GenBank/DDBJ databases">
        <title>Comparative genomics of the Sigatoka disease complex on banana suggests a link between parallel evolutionary changes in Pseudocercospora fijiensis and Pseudocercospora eumusae and increased virulence on the banana host.</title>
        <authorList>
            <person name="Chang T.-C."/>
            <person name="Salvucci A."/>
            <person name="Crous P.W."/>
            <person name="Stergiopoulos I."/>
        </authorList>
    </citation>
    <scope>NUCLEOTIDE SEQUENCE [LARGE SCALE GENOMIC DNA]</scope>
    <source>
        <strain evidence="1 2">CBS 114824</strain>
    </source>
</reference>
<evidence type="ECO:0000313" key="1">
    <source>
        <dbReference type="EMBL" id="KXT02573.1"/>
    </source>
</evidence>
<dbReference type="STRING" id="321146.A0A139HJJ1"/>
<organism evidence="1 2">
    <name type="scientific">Pseudocercospora eumusae</name>
    <dbReference type="NCBI Taxonomy" id="321146"/>
    <lineage>
        <taxon>Eukaryota</taxon>
        <taxon>Fungi</taxon>
        <taxon>Dikarya</taxon>
        <taxon>Ascomycota</taxon>
        <taxon>Pezizomycotina</taxon>
        <taxon>Dothideomycetes</taxon>
        <taxon>Dothideomycetidae</taxon>
        <taxon>Mycosphaerellales</taxon>
        <taxon>Mycosphaerellaceae</taxon>
        <taxon>Pseudocercospora</taxon>
    </lineage>
</organism>
<dbReference type="Proteomes" id="UP000070133">
    <property type="component" value="Unassembled WGS sequence"/>
</dbReference>
<dbReference type="SUPFAM" id="SSF53335">
    <property type="entry name" value="S-adenosyl-L-methionine-dependent methyltransferases"/>
    <property type="match status" value="1"/>
</dbReference>
<proteinExistence type="predicted"/>
<dbReference type="Gene3D" id="3.40.50.150">
    <property type="entry name" value="Vaccinia Virus protein VP39"/>
    <property type="match status" value="1"/>
</dbReference>
<dbReference type="InterPro" id="IPR029063">
    <property type="entry name" value="SAM-dependent_MTases_sf"/>
</dbReference>
<name>A0A139HJJ1_9PEZI</name>
<dbReference type="AlphaFoldDB" id="A0A139HJJ1"/>
<keyword evidence="2" id="KW-1185">Reference proteome</keyword>
<evidence type="ECO:0000313" key="2">
    <source>
        <dbReference type="Proteomes" id="UP000070133"/>
    </source>
</evidence>
<protein>
    <submittedName>
        <fullName evidence="1">Uncharacterized protein</fullName>
    </submittedName>
</protein>
<dbReference type="OrthoDB" id="2013972at2759"/>
<sequence>MSILNGTDLSPLQPNWLPPNCSFKVDDFEQDWTWGDSRPEMIHDRFLMGLITSHAELCGKVYSKPGGWFELVDMECVPEDAPSMLWCKPLEEAFKNTGRHIPKSDRFPKLLEDAGFENCYSQFSNDQEAG</sequence>
<gene>
    <name evidence="1" type="ORF">AC578_10697</name>
</gene>
<comment type="caution">
    <text evidence="1">The sequence shown here is derived from an EMBL/GenBank/DDBJ whole genome shotgun (WGS) entry which is preliminary data.</text>
</comment>
<dbReference type="EMBL" id="LFZN01000040">
    <property type="protein sequence ID" value="KXT02573.1"/>
    <property type="molecule type" value="Genomic_DNA"/>
</dbReference>